<dbReference type="AlphaFoldDB" id="A0A8I0MT01"/>
<dbReference type="SMART" id="SM00089">
    <property type="entry name" value="PKD"/>
    <property type="match status" value="1"/>
</dbReference>
<keyword evidence="5" id="KW-1185">Reference proteome</keyword>
<dbReference type="PANTHER" id="PTHR36234:SF5">
    <property type="entry name" value="LYSYL ENDOPEPTIDASE"/>
    <property type="match status" value="1"/>
</dbReference>
<dbReference type="Pfam" id="PF04151">
    <property type="entry name" value="PPC"/>
    <property type="match status" value="1"/>
</dbReference>
<dbReference type="CDD" id="cd00146">
    <property type="entry name" value="PKD"/>
    <property type="match status" value="1"/>
</dbReference>
<evidence type="ECO:0000313" key="5">
    <source>
        <dbReference type="Proteomes" id="UP000660708"/>
    </source>
</evidence>
<dbReference type="Gene3D" id="2.60.40.10">
    <property type="entry name" value="Immunoglobulins"/>
    <property type="match status" value="1"/>
</dbReference>
<dbReference type="Pfam" id="PF13365">
    <property type="entry name" value="Trypsin_2"/>
    <property type="match status" value="1"/>
</dbReference>
<dbReference type="SUPFAM" id="SSF49299">
    <property type="entry name" value="PKD domain"/>
    <property type="match status" value="1"/>
</dbReference>
<dbReference type="InterPro" id="IPR035986">
    <property type="entry name" value="PKD_dom_sf"/>
</dbReference>
<dbReference type="PANTHER" id="PTHR36234">
    <property type="entry name" value="LYSYL ENDOPEPTIDASE"/>
    <property type="match status" value="1"/>
</dbReference>
<dbReference type="EMBL" id="AQHF01000017">
    <property type="protein sequence ID" value="MBE0344740.1"/>
    <property type="molecule type" value="Genomic_DNA"/>
</dbReference>
<dbReference type="InterPro" id="IPR043504">
    <property type="entry name" value="Peptidase_S1_PA_chymotrypsin"/>
</dbReference>
<dbReference type="Gene3D" id="2.60.120.380">
    <property type="match status" value="1"/>
</dbReference>
<dbReference type="Gene3D" id="2.40.10.10">
    <property type="entry name" value="Trypsin-like serine proteases"/>
    <property type="match status" value="2"/>
</dbReference>
<comment type="caution">
    <text evidence="4">The sequence shown here is derived from an EMBL/GenBank/DDBJ whole genome shotgun (WGS) entry which is preliminary data.</text>
</comment>
<dbReference type="InterPro" id="IPR013783">
    <property type="entry name" value="Ig-like_fold"/>
</dbReference>
<dbReference type="RefSeq" id="WP_128731434.1">
    <property type="nucleotide sequence ID" value="NZ_AQHF01000017.1"/>
</dbReference>
<dbReference type="Pfam" id="PF18911">
    <property type="entry name" value="PKD_4"/>
    <property type="match status" value="1"/>
</dbReference>
<dbReference type="InterPro" id="IPR009003">
    <property type="entry name" value="Peptidase_S1_PA"/>
</dbReference>
<evidence type="ECO:0000259" key="3">
    <source>
        <dbReference type="PROSITE" id="PS50093"/>
    </source>
</evidence>
<proteinExistence type="predicted"/>
<dbReference type="InterPro" id="IPR007280">
    <property type="entry name" value="Peptidase_C_arc/bac"/>
</dbReference>
<keyword evidence="2" id="KW-0732">Signal</keyword>
<dbReference type="InterPro" id="IPR022409">
    <property type="entry name" value="PKD/Chitinase_dom"/>
</dbReference>
<protein>
    <recommendedName>
        <fullName evidence="3">PKD domain-containing protein</fullName>
    </recommendedName>
</protein>
<feature type="domain" description="PKD" evidence="3">
    <location>
        <begin position="430"/>
        <end position="503"/>
    </location>
</feature>
<gene>
    <name evidence="4" type="ORF">PPEP_a2389</name>
</gene>
<feature type="signal peptide" evidence="2">
    <location>
        <begin position="1"/>
        <end position="19"/>
    </location>
</feature>
<dbReference type="SUPFAM" id="SSF50494">
    <property type="entry name" value="Trypsin-like serine proteases"/>
    <property type="match status" value="1"/>
</dbReference>
<evidence type="ECO:0000313" key="4">
    <source>
        <dbReference type="EMBL" id="MBE0344740.1"/>
    </source>
</evidence>
<dbReference type="InterPro" id="IPR000601">
    <property type="entry name" value="PKD_dom"/>
</dbReference>
<feature type="chain" id="PRO_5034010086" description="PKD domain-containing protein" evidence="2">
    <location>
        <begin position="20"/>
        <end position="603"/>
    </location>
</feature>
<evidence type="ECO:0000256" key="1">
    <source>
        <dbReference type="ARBA" id="ARBA00001913"/>
    </source>
</evidence>
<dbReference type="Proteomes" id="UP000660708">
    <property type="component" value="Unassembled WGS sequence"/>
</dbReference>
<name>A0A8I0MT01_9GAMM</name>
<organism evidence="4 5">
    <name type="scientific">Pseudoalteromonas peptidolytica F12-50-A1</name>
    <dbReference type="NCBI Taxonomy" id="1315280"/>
    <lineage>
        <taxon>Bacteria</taxon>
        <taxon>Pseudomonadati</taxon>
        <taxon>Pseudomonadota</taxon>
        <taxon>Gammaproteobacteria</taxon>
        <taxon>Alteromonadales</taxon>
        <taxon>Pseudoalteromonadaceae</taxon>
        <taxon>Pseudoalteromonas</taxon>
    </lineage>
</organism>
<evidence type="ECO:0000256" key="2">
    <source>
        <dbReference type="SAM" id="SignalP"/>
    </source>
</evidence>
<comment type="cofactor">
    <cofactor evidence="1">
        <name>Ca(2+)</name>
        <dbReference type="ChEBI" id="CHEBI:29108"/>
    </cofactor>
</comment>
<dbReference type="PROSITE" id="PS50093">
    <property type="entry name" value="PKD"/>
    <property type="match status" value="1"/>
</dbReference>
<reference evidence="4 5" key="1">
    <citation type="submission" date="2015-06" db="EMBL/GenBank/DDBJ databases">
        <title>Genome sequence of Pseudoalteromonas peptidolytica.</title>
        <authorList>
            <person name="Xie B.-B."/>
            <person name="Rong J.-C."/>
            <person name="Qin Q.-L."/>
            <person name="Zhang Y.-Z."/>
        </authorList>
    </citation>
    <scope>NUCLEOTIDE SEQUENCE [LARGE SCALE GENOMIC DNA]</scope>
    <source>
        <strain evidence="4 5">F12-50-A1</strain>
    </source>
</reference>
<accession>A0A8I0MT01</accession>
<sequence>MQRQMITAVLGLASGLAMAQAMAQAPLTENQMMEYTSKVSKATIGKKYDLHLPLVSQQSPSIANASAAIVQTVSHPGASYIKLHFKNLNLEQGGKLIVRSENNAEYYAYSQDNLRAATIDPTISDDGITQFSAMSVSADKVIVEYIPGAGKTDKIPEIDFYYHGVEGQNYLESATDVTTLSTCGAMERKDVQCWAQSHPVEFERSRPVARLLMNGSGLCTGWRVGADNRMFTNNHCVGSASELANTEVWFNYQNTSCNGSQRETVVKVTGKDFLKTDYTLDYTLFTINDFAKAQPFGYFGLDVRNPSQGERIYIPQHGSGNPKELSIESDQDNSGLCSVNQANANGRGTGTDIGYYCDTIGGSSGSPVLAAATNNVVALHHLGGCTNKGAKISLIWPQVSSHFGGQIPVGDNGTTDPTPIALFTYNCTDLSCSFDGSSSSSPDGAITQYSWQFSDGATALGAQASHSFTGSGSYNVELTITDNTGATASTSQQVTVSLPGEEQKLFKGVAKSNLSGSSGSEMFFYYDAPAGVNTVTFNISGGTGDADLYVLKGQEPTTSNWTCRPYRYGNNESCNLNEGAGRYWVMIRGYNAYSGLQIVADHN</sequence>